<keyword evidence="1" id="KW-0175">Coiled coil</keyword>
<feature type="coiled-coil region" evidence="1">
    <location>
        <begin position="372"/>
        <end position="524"/>
    </location>
</feature>
<accession>A0ABV7UQK3</accession>
<proteinExistence type="predicted"/>
<sequence>MQLIVLGMHRSGTSVLARMLNLMGAFFGSEGTSTGANKENPKGFWERRDVRMLNDDVLFSIGCDWNRISALDLSRISPAMQRDFEARAFRIVLDLDAHRPWLLKEPRLCLLLPLWKPCLELPVCIHIVRDPVEVAASLHTRNDIPLPAGLALWEQYNRRALRAADGLPLITVQHRHLMMSPDIAAEELFGALRAAGVVGLRKPTPQELAAFVRQDLYREREASLPDIGASQRRLFEQIVTGECPRTILEERISTKQAKVLQAYESSLPPFPRRPSAEEQRETTRRIETEAMEQLKAQLEARNLENAKLKGEFGLLKEWAAAADAARADALDRLSREKDENAVLAEQFAAAQQMLSSVEQLLERTRTDAGAESRRLEAVAAQSKAELESLVEASNAQELSLRSELNRVIAAAEEQRATALSEQAERHRLSLDAARREREALQGRLEGGAREIAMLTRRLLQAEETVSRMQRTHDELKRKIGRQGEEHAAAISRKSIEANELLERIDQAQKQIGSLQARVKRAEAAHRRVLAQLAASTVSSEKLAIQCVEARQALEALQSSHSWRWSAPLRIVSRLLHGRGPRHSLPVDAEAPRLLRASSLFDAEWYLRQYPDVAASKVDPVVHYLGHGASEGRDPGPGFSTRLYLARNPDVSTAGINPLLHYLRYGGAEGRSGGLPEKRDA</sequence>
<reference evidence="3" key="1">
    <citation type="journal article" date="2019" name="Int. J. Syst. Evol. Microbiol.">
        <title>The Global Catalogue of Microorganisms (GCM) 10K type strain sequencing project: providing services to taxonomists for standard genome sequencing and annotation.</title>
        <authorList>
            <consortium name="The Broad Institute Genomics Platform"/>
            <consortium name="The Broad Institute Genome Sequencing Center for Infectious Disease"/>
            <person name="Wu L."/>
            <person name="Ma J."/>
        </authorList>
    </citation>
    <scope>NUCLEOTIDE SEQUENCE [LARGE SCALE GENOMIC DNA]</scope>
    <source>
        <strain evidence="3">KCTC 42211</strain>
    </source>
</reference>
<evidence type="ECO:0000256" key="1">
    <source>
        <dbReference type="SAM" id="Coils"/>
    </source>
</evidence>
<dbReference type="RefSeq" id="WP_386705292.1">
    <property type="nucleotide sequence ID" value="NZ_JBHRYF010000001.1"/>
</dbReference>
<name>A0ABV7UQK3_9GAMM</name>
<evidence type="ECO:0000313" key="3">
    <source>
        <dbReference type="Proteomes" id="UP001595724"/>
    </source>
</evidence>
<dbReference type="Proteomes" id="UP001595724">
    <property type="component" value="Unassembled WGS sequence"/>
</dbReference>
<dbReference type="Gene3D" id="3.40.50.300">
    <property type="entry name" value="P-loop containing nucleotide triphosphate hydrolases"/>
    <property type="match status" value="1"/>
</dbReference>
<gene>
    <name evidence="2" type="ORF">ACFOM9_00710</name>
</gene>
<protein>
    <submittedName>
        <fullName evidence="2">Sulfotransferase</fullName>
    </submittedName>
</protein>
<dbReference type="EMBL" id="JBHRYF010000001">
    <property type="protein sequence ID" value="MFC3658597.1"/>
    <property type="molecule type" value="Genomic_DNA"/>
</dbReference>
<organism evidence="2 3">
    <name type="scientific">Luteimonas notoginsengisoli</name>
    <dbReference type="NCBI Taxonomy" id="1578200"/>
    <lineage>
        <taxon>Bacteria</taxon>
        <taxon>Pseudomonadati</taxon>
        <taxon>Pseudomonadota</taxon>
        <taxon>Gammaproteobacteria</taxon>
        <taxon>Lysobacterales</taxon>
        <taxon>Lysobacteraceae</taxon>
        <taxon>Luteimonas</taxon>
    </lineage>
</organism>
<dbReference type="InterPro" id="IPR027417">
    <property type="entry name" value="P-loop_NTPase"/>
</dbReference>
<dbReference type="Pfam" id="PF13469">
    <property type="entry name" value="Sulfotransfer_3"/>
    <property type="match status" value="1"/>
</dbReference>
<keyword evidence="3" id="KW-1185">Reference proteome</keyword>
<dbReference type="SUPFAM" id="SSF52540">
    <property type="entry name" value="P-loop containing nucleoside triphosphate hydrolases"/>
    <property type="match status" value="1"/>
</dbReference>
<comment type="caution">
    <text evidence="2">The sequence shown here is derived from an EMBL/GenBank/DDBJ whole genome shotgun (WGS) entry which is preliminary data.</text>
</comment>
<evidence type="ECO:0000313" key="2">
    <source>
        <dbReference type="EMBL" id="MFC3658597.1"/>
    </source>
</evidence>